<dbReference type="KEGG" id="bvv:BHK69_19670"/>
<feature type="domain" description="Aerobactin siderophore biosynthesis IucA/IucC N-terminal" evidence="3">
    <location>
        <begin position="149"/>
        <end position="394"/>
    </location>
</feature>
<evidence type="ECO:0000256" key="2">
    <source>
        <dbReference type="SAM" id="MobiDB-lite"/>
    </source>
</evidence>
<evidence type="ECO:0000313" key="6">
    <source>
        <dbReference type="Proteomes" id="UP000094969"/>
    </source>
</evidence>
<dbReference type="InterPro" id="IPR007310">
    <property type="entry name" value="Aerobactin_biosyn_IucA/IucC_N"/>
</dbReference>
<dbReference type="Pfam" id="PF04183">
    <property type="entry name" value="IucA_IucC"/>
    <property type="match status" value="1"/>
</dbReference>
<evidence type="ECO:0000313" key="5">
    <source>
        <dbReference type="EMBL" id="AOO82363.1"/>
    </source>
</evidence>
<evidence type="ECO:0000259" key="3">
    <source>
        <dbReference type="Pfam" id="PF04183"/>
    </source>
</evidence>
<dbReference type="InterPro" id="IPR022770">
    <property type="entry name" value="IucA/IucC-like_C"/>
</dbReference>
<dbReference type="GO" id="GO:0019290">
    <property type="term" value="P:siderophore biosynthetic process"/>
    <property type="evidence" value="ECO:0007669"/>
    <property type="project" value="InterPro"/>
</dbReference>
<dbReference type="AlphaFoldDB" id="A0A1D7U4R3"/>
<dbReference type="Gene3D" id="3.30.310.280">
    <property type="match status" value="1"/>
</dbReference>
<organism evidence="5 6">
    <name type="scientific">Bosea vaviloviae</name>
    <dbReference type="NCBI Taxonomy" id="1526658"/>
    <lineage>
        <taxon>Bacteria</taxon>
        <taxon>Pseudomonadati</taxon>
        <taxon>Pseudomonadota</taxon>
        <taxon>Alphaproteobacteria</taxon>
        <taxon>Hyphomicrobiales</taxon>
        <taxon>Boseaceae</taxon>
        <taxon>Bosea</taxon>
    </lineage>
</organism>
<dbReference type="PANTHER" id="PTHR34384:SF6">
    <property type="entry name" value="STAPHYLOFERRIN B SYNTHASE"/>
    <property type="match status" value="1"/>
</dbReference>
<reference evidence="5 6" key="1">
    <citation type="journal article" date="2015" name="Antonie Van Leeuwenhoek">
        <title>Bosea vaviloviae sp. nov., a new species of slow-growing rhizobia isolated from nodules of the relict species Vavilovia formosa (Stev.) Fed.</title>
        <authorList>
            <person name="Safronova V.I."/>
            <person name="Kuznetsova I.G."/>
            <person name="Sazanova A.L."/>
            <person name="Kimeklis A.K."/>
            <person name="Belimov A.A."/>
            <person name="Andronov E.E."/>
            <person name="Pinaev A.G."/>
            <person name="Chizhevskaya E.P."/>
            <person name="Pukhaev A.R."/>
            <person name="Popov K.P."/>
            <person name="Willems A."/>
            <person name="Tikhonovich I.A."/>
        </authorList>
    </citation>
    <scope>NUCLEOTIDE SEQUENCE [LARGE SCALE GENOMIC DNA]</scope>
    <source>
        <strain evidence="5 6">Vaf18</strain>
    </source>
</reference>
<keyword evidence="6" id="KW-1185">Reference proteome</keyword>
<dbReference type="RefSeq" id="WP_069691572.1">
    <property type="nucleotide sequence ID" value="NZ_CP017147.1"/>
</dbReference>
<name>A0A1D7U4R3_9HYPH</name>
<dbReference type="PANTHER" id="PTHR34384">
    <property type="entry name" value="L-2,3-DIAMINOPROPANOATE--CITRATE LIGASE"/>
    <property type="match status" value="1"/>
</dbReference>
<sequence length="611" mass="67242">MTLGPLPGGWPVEARLWRELNQALIARAISELSFEEGLKPEPLDEQHELWTLRLGETVSYRFKAKRRIWGNLAIEPRSLSRHDGALAAPADDVASFMIDASAVLEIEPDTLAIYIRELSSTLSSDARVAAINAAIGEDVLITLPDHLLQQYLEGHPKAPAAKGRIGWGLGDAEAYAPEFQAELQLFWVAAAREACQISHDPAILEEDLLAASLDPTEPRRLEEACLEACQKLGLDRSRYLLMPVHPWQWDNMVALQFAGEIAAGRLLPLGSFGSGYLPQQSLRTLANASAPRALHLKLSLSILNTSAWRGVPGKYMAIGPAFSAWLAEKAATDPALAPATVLREPAGAFYPHPLYERIEGVPYQFREMLGAIWRESVETHLEPGQNAMMLGALTKLTAAGRPIVSALIARSGLSHEAWLERFFDAVAVPLYHFLCRYGVGFIAHGQNVTLVLEQFAPKGVALKDLQGDADLVDQDFPEADDLAPEIKAVLQRRPAAHLQQHLQTGHFASVLRFLSDALETHDGFPELRFYACLARSLRRYQAAHPELAARFALFDLFTAKVPRICINRVRLAIGYGDANRRPVPSLGSNLDNPLHLAERSETEQPRSLVGA</sequence>
<proteinExistence type="predicted"/>
<dbReference type="Proteomes" id="UP000094969">
    <property type="component" value="Chromosome"/>
</dbReference>
<evidence type="ECO:0000256" key="1">
    <source>
        <dbReference type="ARBA" id="ARBA00004924"/>
    </source>
</evidence>
<feature type="region of interest" description="Disordered" evidence="2">
    <location>
        <begin position="584"/>
        <end position="611"/>
    </location>
</feature>
<gene>
    <name evidence="5" type="ORF">BHK69_19670</name>
</gene>
<dbReference type="GO" id="GO:0016881">
    <property type="term" value="F:acid-amino acid ligase activity"/>
    <property type="evidence" value="ECO:0007669"/>
    <property type="project" value="UniProtKB-ARBA"/>
</dbReference>
<dbReference type="InterPro" id="IPR037455">
    <property type="entry name" value="LucA/IucC-like"/>
</dbReference>
<dbReference type="EMBL" id="CP017147">
    <property type="protein sequence ID" value="AOO82363.1"/>
    <property type="molecule type" value="Genomic_DNA"/>
</dbReference>
<evidence type="ECO:0000259" key="4">
    <source>
        <dbReference type="Pfam" id="PF06276"/>
    </source>
</evidence>
<accession>A0A1D7U4R3</accession>
<protein>
    <submittedName>
        <fullName evidence="5">IucA/IucC family protein</fullName>
    </submittedName>
</protein>
<dbReference type="Pfam" id="PF06276">
    <property type="entry name" value="FhuF"/>
    <property type="match status" value="1"/>
</dbReference>
<dbReference type="Gene3D" id="6.10.250.3370">
    <property type="match status" value="1"/>
</dbReference>
<dbReference type="OrthoDB" id="495728at2"/>
<comment type="pathway">
    <text evidence="1">Siderophore biosynthesis.</text>
</comment>
<dbReference type="Gene3D" id="1.10.510.40">
    <property type="match status" value="1"/>
</dbReference>
<dbReference type="STRING" id="1526658.BHK69_19670"/>
<feature type="domain" description="Aerobactin siderophore biosynthesis IucA/IucC-like C-terminal" evidence="4">
    <location>
        <begin position="416"/>
        <end position="572"/>
    </location>
</feature>